<gene>
    <name evidence="3" type="ORF">C7400_108144</name>
</gene>
<evidence type="ECO:0000256" key="1">
    <source>
        <dbReference type="SAM" id="MobiDB-lite"/>
    </source>
</evidence>
<keyword evidence="2" id="KW-0472">Membrane</keyword>
<protein>
    <submittedName>
        <fullName evidence="3">Uncharacterized protein</fullName>
    </submittedName>
</protein>
<keyword evidence="4" id="KW-1185">Reference proteome</keyword>
<organism evidence="3 4">
    <name type="scientific">Paraburkholderia tropica</name>
    <dbReference type="NCBI Taxonomy" id="92647"/>
    <lineage>
        <taxon>Bacteria</taxon>
        <taxon>Pseudomonadati</taxon>
        <taxon>Pseudomonadota</taxon>
        <taxon>Betaproteobacteria</taxon>
        <taxon>Burkholderiales</taxon>
        <taxon>Burkholderiaceae</taxon>
        <taxon>Paraburkholderia</taxon>
    </lineage>
</organism>
<sequence length="106" mass="10886">MAKNKPGLIGTLVAVGALGATAGMLAWRFAQRHRMQRQTFHRELNRWEGEGGSLAESGVAPGAAATGDAMAAGVMARGEPVNGATDDASSGAWPFPQSGSDPATRH</sequence>
<evidence type="ECO:0000256" key="2">
    <source>
        <dbReference type="SAM" id="Phobius"/>
    </source>
</evidence>
<feature type="transmembrane region" description="Helical" evidence="2">
    <location>
        <begin position="6"/>
        <end position="27"/>
    </location>
</feature>
<proteinExistence type="predicted"/>
<reference evidence="3 4" key="1">
    <citation type="submission" date="2018-05" db="EMBL/GenBank/DDBJ databases">
        <title>Genomic Encyclopedia of Type Strains, Phase IV (KMG-V): Genome sequencing to study the core and pangenomes of soil and plant-associated prokaryotes.</title>
        <authorList>
            <person name="Whitman W."/>
        </authorList>
    </citation>
    <scope>NUCLEOTIDE SEQUENCE [LARGE SCALE GENOMIC DNA]</scope>
    <source>
        <strain evidence="3 4">SIr-6563</strain>
    </source>
</reference>
<accession>A0ABX5MQR5</accession>
<evidence type="ECO:0000313" key="4">
    <source>
        <dbReference type="Proteomes" id="UP000247515"/>
    </source>
</evidence>
<feature type="compositionally biased region" description="Polar residues" evidence="1">
    <location>
        <begin position="97"/>
        <end position="106"/>
    </location>
</feature>
<name>A0ABX5MQR5_9BURK</name>
<feature type="region of interest" description="Disordered" evidence="1">
    <location>
        <begin position="77"/>
        <end position="106"/>
    </location>
</feature>
<keyword evidence="2" id="KW-0812">Transmembrane</keyword>
<dbReference type="EMBL" id="QJJV01000008">
    <property type="protein sequence ID" value="PXX16337.1"/>
    <property type="molecule type" value="Genomic_DNA"/>
</dbReference>
<dbReference type="Proteomes" id="UP000247515">
    <property type="component" value="Unassembled WGS sequence"/>
</dbReference>
<evidence type="ECO:0000313" key="3">
    <source>
        <dbReference type="EMBL" id="PXX16337.1"/>
    </source>
</evidence>
<dbReference type="RefSeq" id="WP_110327583.1">
    <property type="nucleotide sequence ID" value="NZ_CAJMXV010000007.1"/>
</dbReference>
<comment type="caution">
    <text evidence="3">The sequence shown here is derived from an EMBL/GenBank/DDBJ whole genome shotgun (WGS) entry which is preliminary data.</text>
</comment>
<keyword evidence="2" id="KW-1133">Transmembrane helix</keyword>